<dbReference type="GeneID" id="77728869"/>
<keyword evidence="3" id="KW-1185">Reference proteome</keyword>
<dbReference type="PANTHER" id="PTHR33840">
    <property type="match status" value="1"/>
</dbReference>
<dbReference type="InterPro" id="IPR029058">
    <property type="entry name" value="AB_hydrolase_fold"/>
</dbReference>
<accession>A0AA38LU92</accession>
<comment type="caution">
    <text evidence="2">The sequence shown here is derived from an EMBL/GenBank/DDBJ whole genome shotgun (WGS) entry which is preliminary data.</text>
</comment>
<sequence>MTSPNPNPGTPLAGPGYFPSPAGPRNIVLLLDGTSNQFSEHNTNLIKLLSVIKADESQLVYYSSGLGTVLPESSGAWGKLRQKGAQILDMGFAFNFDEFVCDAYRYLMEYYRTGDKIYLFGFSRGAYTARALAGMIQRVGLLPAGNANQVTLAYEMYTGPEHPRDSKKKDPSVLYRRIFGRSRPVAVEFLGVWDTVSSLGGLDIKLMPFAAGAKSVKICRHALALDERRARFAPEFWRRDEHETDLLHKVAEIKAQLKAKPNDATLEKELAKIEKKLNDDYPATALVGPSGAKREMLKSVECWFQGCHSDVGGGTTLNDEPSLSNIPFRWMLREAVHCGLLLDPEGVAYQKALIIPVPPPQPTLSSAVTTETPAKPADNALKAIARLRDLLEEQGYDARRESEQEDEVEKLRRALPQAELTKIIEVAAALDSAQPASGFGAVNSLSKDQLAGMNESLVGVWNVLEHIILKTRKYTKDGDKEKTEISVNHGDGRQIIPGQKCHRSVLLRLLYEAHHHGSKKLQDGEKAHYDGPAAHVATGWPEWDAVKRGEENDDEIWLD</sequence>
<evidence type="ECO:0000313" key="3">
    <source>
        <dbReference type="Proteomes" id="UP001164286"/>
    </source>
</evidence>
<dbReference type="SUPFAM" id="SSF53474">
    <property type="entry name" value="alpha/beta-Hydrolases"/>
    <property type="match status" value="1"/>
</dbReference>
<proteinExistence type="predicted"/>
<dbReference type="CDD" id="cd21372">
    <property type="entry name" value="cwf21_CWC21-like"/>
    <property type="match status" value="1"/>
</dbReference>
<evidence type="ECO:0000259" key="1">
    <source>
        <dbReference type="Pfam" id="PF09994"/>
    </source>
</evidence>
<dbReference type="Pfam" id="PF09994">
    <property type="entry name" value="T6SS_Tle1-like_cat"/>
    <property type="match status" value="1"/>
</dbReference>
<dbReference type="Proteomes" id="UP001164286">
    <property type="component" value="Unassembled WGS sequence"/>
</dbReference>
<reference evidence="2" key="1">
    <citation type="journal article" date="2022" name="G3 (Bethesda)">
        <title>High quality genome of the basidiomycete yeast Dioszegia hungarica PDD-24b-2 isolated from cloud water.</title>
        <authorList>
            <person name="Jarrige D."/>
            <person name="Haridas S."/>
            <person name="Bleykasten-Grosshans C."/>
            <person name="Joly M."/>
            <person name="Nadalig T."/>
            <person name="Sancelme M."/>
            <person name="Vuilleumier S."/>
            <person name="Grigoriev I.V."/>
            <person name="Amato P."/>
            <person name="Bringel F."/>
        </authorList>
    </citation>
    <scope>NUCLEOTIDE SEQUENCE</scope>
    <source>
        <strain evidence="2">PDD-24b-2</strain>
    </source>
</reference>
<feature type="domain" description="T6SS Phospholipase effector Tle1-like catalytic" evidence="1">
    <location>
        <begin position="25"/>
        <end position="334"/>
    </location>
</feature>
<dbReference type="AlphaFoldDB" id="A0AA38LU92"/>
<dbReference type="PANTHER" id="PTHR33840:SF1">
    <property type="entry name" value="TLE1 PHOSPHOLIPASE DOMAIN-CONTAINING PROTEIN"/>
    <property type="match status" value="1"/>
</dbReference>
<gene>
    <name evidence="2" type="ORF">MKK02DRAFT_37467</name>
</gene>
<dbReference type="InterPro" id="IPR018712">
    <property type="entry name" value="Tle1-like_cat"/>
</dbReference>
<name>A0AA38LU92_9TREE</name>
<organism evidence="2 3">
    <name type="scientific">Dioszegia hungarica</name>
    <dbReference type="NCBI Taxonomy" id="4972"/>
    <lineage>
        <taxon>Eukaryota</taxon>
        <taxon>Fungi</taxon>
        <taxon>Dikarya</taxon>
        <taxon>Basidiomycota</taxon>
        <taxon>Agaricomycotina</taxon>
        <taxon>Tremellomycetes</taxon>
        <taxon>Tremellales</taxon>
        <taxon>Bulleribasidiaceae</taxon>
        <taxon>Dioszegia</taxon>
    </lineage>
</organism>
<protein>
    <recommendedName>
        <fullName evidence="1">T6SS Phospholipase effector Tle1-like catalytic domain-containing protein</fullName>
    </recommendedName>
</protein>
<dbReference type="RefSeq" id="XP_052944366.1">
    <property type="nucleotide sequence ID" value="XM_053089664.1"/>
</dbReference>
<dbReference type="EMBL" id="JAKWFO010000006">
    <property type="protein sequence ID" value="KAI9634589.1"/>
    <property type="molecule type" value="Genomic_DNA"/>
</dbReference>
<evidence type="ECO:0000313" key="2">
    <source>
        <dbReference type="EMBL" id="KAI9634589.1"/>
    </source>
</evidence>